<evidence type="ECO:0000313" key="1">
    <source>
        <dbReference type="EMBL" id="KAJ8118311.1"/>
    </source>
</evidence>
<reference evidence="1" key="1">
    <citation type="submission" date="2022-11" db="EMBL/GenBank/DDBJ databases">
        <title>Genome Sequence of Boeremia exigua.</title>
        <authorList>
            <person name="Buettner E."/>
        </authorList>
    </citation>
    <scope>NUCLEOTIDE SEQUENCE</scope>
    <source>
        <strain evidence="1">CU02</strain>
    </source>
</reference>
<keyword evidence="2" id="KW-1185">Reference proteome</keyword>
<name>A0ACC2ISY8_9PLEO</name>
<protein>
    <submittedName>
        <fullName evidence="1">Uncharacterized protein</fullName>
    </submittedName>
</protein>
<comment type="caution">
    <text evidence="1">The sequence shown here is derived from an EMBL/GenBank/DDBJ whole genome shotgun (WGS) entry which is preliminary data.</text>
</comment>
<organism evidence="1 2">
    <name type="scientific">Boeremia exigua</name>
    <dbReference type="NCBI Taxonomy" id="749465"/>
    <lineage>
        <taxon>Eukaryota</taxon>
        <taxon>Fungi</taxon>
        <taxon>Dikarya</taxon>
        <taxon>Ascomycota</taxon>
        <taxon>Pezizomycotina</taxon>
        <taxon>Dothideomycetes</taxon>
        <taxon>Pleosporomycetidae</taxon>
        <taxon>Pleosporales</taxon>
        <taxon>Pleosporineae</taxon>
        <taxon>Didymellaceae</taxon>
        <taxon>Boeremia</taxon>
    </lineage>
</organism>
<gene>
    <name evidence="1" type="ORF">OPT61_g691</name>
</gene>
<proteinExistence type="predicted"/>
<evidence type="ECO:0000313" key="2">
    <source>
        <dbReference type="Proteomes" id="UP001153331"/>
    </source>
</evidence>
<dbReference type="Proteomes" id="UP001153331">
    <property type="component" value="Unassembled WGS sequence"/>
</dbReference>
<sequence length="101" mass="11458">MQHGHRILAEQCVRCISIYGRGMISAADARSTSRHQYHTEVSMLEYSANYWQKHFRKAIETLLNNSVNVNVEGRRYGNALEAASKEGHEEVIKLLLDAGAR</sequence>
<dbReference type="EMBL" id="JAPHNI010000023">
    <property type="protein sequence ID" value="KAJ8118311.1"/>
    <property type="molecule type" value="Genomic_DNA"/>
</dbReference>
<accession>A0ACC2ISY8</accession>